<proteinExistence type="predicted"/>
<dbReference type="InterPro" id="IPR011048">
    <property type="entry name" value="Haem_d1_sf"/>
</dbReference>
<evidence type="ECO:0000256" key="1">
    <source>
        <dbReference type="SAM" id="MobiDB-lite"/>
    </source>
</evidence>
<gene>
    <name evidence="2" type="ORF">Asru_0451_02</name>
</gene>
<protein>
    <recommendedName>
        <fullName evidence="4">YncE family protein</fullName>
    </recommendedName>
</protein>
<reference evidence="2 3" key="1">
    <citation type="submission" date="2012-11" db="EMBL/GenBank/DDBJ databases">
        <title>Whole genome sequence of Acidisphaera rubrifaciens HS-AP3.</title>
        <authorList>
            <person name="Azuma Y."/>
            <person name="Higashiura N."/>
            <person name="Hirakawa H."/>
            <person name="Matsushita K."/>
        </authorList>
    </citation>
    <scope>NUCLEOTIDE SEQUENCE [LARGE SCALE GENOMIC DNA]</scope>
    <source>
        <strain evidence="2 3">HS-AP3</strain>
    </source>
</reference>
<dbReference type="InterPro" id="IPR019405">
    <property type="entry name" value="Lactonase_7-beta_prop"/>
</dbReference>
<dbReference type="Pfam" id="PF10282">
    <property type="entry name" value="Lactonase"/>
    <property type="match status" value="1"/>
</dbReference>
<dbReference type="AlphaFoldDB" id="A0A0D6P8U3"/>
<evidence type="ECO:0000313" key="2">
    <source>
        <dbReference type="EMBL" id="GAN77766.1"/>
    </source>
</evidence>
<dbReference type="Gene3D" id="2.130.10.10">
    <property type="entry name" value="YVTN repeat-like/Quinoprotein amine dehydrogenase"/>
    <property type="match status" value="2"/>
</dbReference>
<evidence type="ECO:0008006" key="4">
    <source>
        <dbReference type="Google" id="ProtNLM"/>
    </source>
</evidence>
<comment type="caution">
    <text evidence="2">The sequence shown here is derived from an EMBL/GenBank/DDBJ whole genome shotgun (WGS) entry which is preliminary data.</text>
</comment>
<dbReference type="PANTHER" id="PTHR47197">
    <property type="entry name" value="PROTEIN NIRF"/>
    <property type="match status" value="1"/>
</dbReference>
<dbReference type="Proteomes" id="UP000032680">
    <property type="component" value="Unassembled WGS sequence"/>
</dbReference>
<feature type="compositionally biased region" description="Low complexity" evidence="1">
    <location>
        <begin position="400"/>
        <end position="409"/>
    </location>
</feature>
<evidence type="ECO:0000313" key="3">
    <source>
        <dbReference type="Proteomes" id="UP000032680"/>
    </source>
</evidence>
<feature type="region of interest" description="Disordered" evidence="1">
    <location>
        <begin position="390"/>
        <end position="409"/>
    </location>
</feature>
<organism evidence="2 3">
    <name type="scientific">Acidisphaera rubrifaciens HS-AP3</name>
    <dbReference type="NCBI Taxonomy" id="1231350"/>
    <lineage>
        <taxon>Bacteria</taxon>
        <taxon>Pseudomonadati</taxon>
        <taxon>Pseudomonadota</taxon>
        <taxon>Alphaproteobacteria</taxon>
        <taxon>Acetobacterales</taxon>
        <taxon>Acetobacteraceae</taxon>
        <taxon>Acidisphaera</taxon>
    </lineage>
</organism>
<name>A0A0D6P8U3_9PROT</name>
<dbReference type="PANTHER" id="PTHR47197:SF3">
    <property type="entry name" value="DIHYDRO-HEME D1 DEHYDROGENASE"/>
    <property type="match status" value="1"/>
</dbReference>
<dbReference type="InterPro" id="IPR051200">
    <property type="entry name" value="Host-pathogen_enzymatic-act"/>
</dbReference>
<dbReference type="SUPFAM" id="SSF51004">
    <property type="entry name" value="C-terminal (heme d1) domain of cytochrome cd1-nitrite reductase"/>
    <property type="match status" value="1"/>
</dbReference>
<sequence>MPVPTYGHRMWGVSMHERRAYRHARRAERWLAAALLLAAPAAARAAIVLSANDGHTVLGPSMSLSAAPSPVPDTLSVIDLTDAAPRIAATIEVPTSVVGPPTAVWVAPDESWAIVTAANRADPSAPSGLAADDLVSVIDLTAKPPRIVQQVHAGAGATTVRVSPDGTLALICNRVAGTVSVFSVHDRRLTDVGPVMLAPHAGPGGLVFSADGRFALVSRFFDNQISVLHIDGLQVTVDPRPLTAGVAPYTMDVTADGRVAAVANMGRGDGDADTVSFIDMKADPPRVVATHSVGQTPEGIAFSHDGRILATALINGTNRPKDAPGWHAAGRLVLWTITPQFGLELLAEAPIGRWSQGVAFSPGGRLVFVQNMVEHTISVFRFDGRTLTPGAPLSTGGAGPAAIGQAATR</sequence>
<accession>A0A0D6P8U3</accession>
<dbReference type="EMBL" id="BANB01000451">
    <property type="protein sequence ID" value="GAN77766.1"/>
    <property type="molecule type" value="Genomic_DNA"/>
</dbReference>
<dbReference type="InterPro" id="IPR015943">
    <property type="entry name" value="WD40/YVTN_repeat-like_dom_sf"/>
</dbReference>
<keyword evidence="3" id="KW-1185">Reference proteome</keyword>